<dbReference type="NCBIfam" id="TIGR02246">
    <property type="entry name" value="SgcJ/EcaC family oxidoreductase"/>
    <property type="match status" value="1"/>
</dbReference>
<feature type="signal peptide" evidence="1">
    <location>
        <begin position="1"/>
        <end position="19"/>
    </location>
</feature>
<reference evidence="2" key="1">
    <citation type="journal article" date="2014" name="Int. J. Syst. Evol. Microbiol.">
        <title>Complete genome sequence of Corynebacterium casei LMG S-19264T (=DSM 44701T), isolated from a smear-ripened cheese.</title>
        <authorList>
            <consortium name="US DOE Joint Genome Institute (JGI-PGF)"/>
            <person name="Walter F."/>
            <person name="Albersmeier A."/>
            <person name="Kalinowski J."/>
            <person name="Ruckert C."/>
        </authorList>
    </citation>
    <scope>NUCLEOTIDE SEQUENCE</scope>
    <source>
        <strain evidence="2">CGMCC 1.15958</strain>
    </source>
</reference>
<feature type="chain" id="PRO_5038056048" description="SgcJ/EcaC family oxidoreductase" evidence="1">
    <location>
        <begin position="20"/>
        <end position="168"/>
    </location>
</feature>
<dbReference type="InterPro" id="IPR011944">
    <property type="entry name" value="Steroid_delta5-4_isomerase"/>
</dbReference>
<gene>
    <name evidence="2" type="ORF">GCM10011514_04940</name>
</gene>
<sequence length="168" mass="19327">MRKLVSFCFLILLSNILFAQAKTPDEMAVDKQVDALIASWNNHNYDDIANYATEDCDWVNVVGMWWKNRREIQYAHQVFHEGMFKNVTLTKKSVHFRAVTKDVMVVHLLQRVGAYSSPSGTLYPEADNLKLLVFVKKADKWLLTAVENVVVVEQAQRSNPVNKMPKQD</sequence>
<evidence type="ECO:0000313" key="2">
    <source>
        <dbReference type="EMBL" id="GGD44029.1"/>
    </source>
</evidence>
<keyword evidence="3" id="KW-1185">Reference proteome</keyword>
<protein>
    <recommendedName>
        <fullName evidence="4">SgcJ/EcaC family oxidoreductase</fullName>
    </recommendedName>
</protein>
<keyword evidence="1" id="KW-0732">Signal</keyword>
<dbReference type="EMBL" id="BMKK01000001">
    <property type="protein sequence ID" value="GGD44029.1"/>
    <property type="molecule type" value="Genomic_DNA"/>
</dbReference>
<organism evidence="2 3">
    <name type="scientific">Emticicia aquatilis</name>
    <dbReference type="NCBI Taxonomy" id="1537369"/>
    <lineage>
        <taxon>Bacteria</taxon>
        <taxon>Pseudomonadati</taxon>
        <taxon>Bacteroidota</taxon>
        <taxon>Cytophagia</taxon>
        <taxon>Cytophagales</taxon>
        <taxon>Leadbetterellaceae</taxon>
        <taxon>Emticicia</taxon>
    </lineage>
</organism>
<dbReference type="Proteomes" id="UP000609064">
    <property type="component" value="Unassembled WGS sequence"/>
</dbReference>
<dbReference type="Gene3D" id="3.10.450.50">
    <property type="match status" value="1"/>
</dbReference>
<evidence type="ECO:0000256" key="1">
    <source>
        <dbReference type="SAM" id="SignalP"/>
    </source>
</evidence>
<dbReference type="SUPFAM" id="SSF54427">
    <property type="entry name" value="NTF2-like"/>
    <property type="match status" value="1"/>
</dbReference>
<dbReference type="InterPro" id="IPR032710">
    <property type="entry name" value="NTF2-like_dom_sf"/>
</dbReference>
<dbReference type="RefSeq" id="WP_188764304.1">
    <property type="nucleotide sequence ID" value="NZ_BMKK01000001.1"/>
</dbReference>
<evidence type="ECO:0008006" key="4">
    <source>
        <dbReference type="Google" id="ProtNLM"/>
    </source>
</evidence>
<dbReference type="AlphaFoldDB" id="A0A916YG93"/>
<name>A0A916YG93_9BACT</name>
<comment type="caution">
    <text evidence="2">The sequence shown here is derived from an EMBL/GenBank/DDBJ whole genome shotgun (WGS) entry which is preliminary data.</text>
</comment>
<proteinExistence type="predicted"/>
<accession>A0A916YG93</accession>
<evidence type="ECO:0000313" key="3">
    <source>
        <dbReference type="Proteomes" id="UP000609064"/>
    </source>
</evidence>
<reference evidence="2" key="2">
    <citation type="submission" date="2020-09" db="EMBL/GenBank/DDBJ databases">
        <authorList>
            <person name="Sun Q."/>
            <person name="Zhou Y."/>
        </authorList>
    </citation>
    <scope>NUCLEOTIDE SEQUENCE</scope>
    <source>
        <strain evidence="2">CGMCC 1.15958</strain>
    </source>
</reference>